<feature type="transmembrane region" description="Helical" evidence="7">
    <location>
        <begin position="6"/>
        <end position="26"/>
    </location>
</feature>
<feature type="domain" description="YetF C-terminal" evidence="8">
    <location>
        <begin position="86"/>
        <end position="153"/>
    </location>
</feature>
<evidence type="ECO:0000256" key="4">
    <source>
        <dbReference type="ARBA" id="ARBA00022692"/>
    </source>
</evidence>
<keyword evidence="4 7" id="KW-0812">Transmembrane</keyword>
<name>A0ABY6BJC1_9GAMM</name>
<dbReference type="PANTHER" id="PTHR34582">
    <property type="entry name" value="UPF0702 TRANSMEMBRANE PROTEIN YCAP"/>
    <property type="match status" value="1"/>
</dbReference>
<dbReference type="PANTHER" id="PTHR34582:SF6">
    <property type="entry name" value="UPF0702 TRANSMEMBRANE PROTEIN YCAP"/>
    <property type="match status" value="1"/>
</dbReference>
<accession>A0ABY6BJC1</accession>
<comment type="similarity">
    <text evidence="2">Belongs to the UPF0702 family.</text>
</comment>
<evidence type="ECO:0000256" key="3">
    <source>
        <dbReference type="ARBA" id="ARBA00022475"/>
    </source>
</evidence>
<keyword evidence="3" id="KW-1003">Cell membrane</keyword>
<sequence>MFDLSLPWWHFVVRGAVVYLVLMVLVRIAGKRTVGEFTPFDLLVVILIGETTQGALTGGDNSVLGAIIVAATLVALNYGVGFASTRSRLIDTLTEGEPVIVVRDGRILHKAMRRNNLPESDLEEALRKADVTDPADVQLAVLETNGEITVVTRK</sequence>
<evidence type="ECO:0000313" key="10">
    <source>
        <dbReference type="Proteomes" id="UP001064632"/>
    </source>
</evidence>
<evidence type="ECO:0000313" key="9">
    <source>
        <dbReference type="EMBL" id="UXI69864.1"/>
    </source>
</evidence>
<evidence type="ECO:0000256" key="5">
    <source>
        <dbReference type="ARBA" id="ARBA00022989"/>
    </source>
</evidence>
<dbReference type="Pfam" id="PF04239">
    <property type="entry name" value="DUF421"/>
    <property type="match status" value="1"/>
</dbReference>
<proteinExistence type="inferred from homology"/>
<dbReference type="Gene3D" id="3.30.240.20">
    <property type="entry name" value="bsu07140 like domains"/>
    <property type="match status" value="1"/>
</dbReference>
<dbReference type="InterPro" id="IPR023090">
    <property type="entry name" value="UPF0702_alpha/beta_dom_sf"/>
</dbReference>
<evidence type="ECO:0000256" key="1">
    <source>
        <dbReference type="ARBA" id="ARBA00004651"/>
    </source>
</evidence>
<keyword evidence="5 7" id="KW-1133">Transmembrane helix</keyword>
<gene>
    <name evidence="9" type="ORF">N4264_09620</name>
</gene>
<dbReference type="EMBL" id="CP104694">
    <property type="protein sequence ID" value="UXI69864.1"/>
    <property type="molecule type" value="Genomic_DNA"/>
</dbReference>
<protein>
    <submittedName>
        <fullName evidence="9">DUF421 domain-containing protein</fullName>
    </submittedName>
</protein>
<evidence type="ECO:0000256" key="7">
    <source>
        <dbReference type="SAM" id="Phobius"/>
    </source>
</evidence>
<comment type="subcellular location">
    <subcellularLocation>
        <location evidence="1">Cell membrane</location>
        <topology evidence="1">Multi-pass membrane protein</topology>
    </subcellularLocation>
</comment>
<evidence type="ECO:0000259" key="8">
    <source>
        <dbReference type="Pfam" id="PF04239"/>
    </source>
</evidence>
<keyword evidence="6 7" id="KW-0472">Membrane</keyword>
<dbReference type="Proteomes" id="UP001064632">
    <property type="component" value="Chromosome"/>
</dbReference>
<organism evidence="9 10">
    <name type="scientific">Tahibacter amnicola</name>
    <dbReference type="NCBI Taxonomy" id="2976241"/>
    <lineage>
        <taxon>Bacteria</taxon>
        <taxon>Pseudomonadati</taxon>
        <taxon>Pseudomonadota</taxon>
        <taxon>Gammaproteobacteria</taxon>
        <taxon>Lysobacterales</taxon>
        <taxon>Rhodanobacteraceae</taxon>
        <taxon>Tahibacter</taxon>
    </lineage>
</organism>
<reference evidence="9" key="1">
    <citation type="submission" date="2022-09" db="EMBL/GenBank/DDBJ databases">
        <title>Tahibacter sp. nov., isolated from a fresh water.</title>
        <authorList>
            <person name="Baek J.H."/>
            <person name="Lee J.K."/>
            <person name="Kim J.M."/>
            <person name="Jeon C.O."/>
        </authorList>
    </citation>
    <scope>NUCLEOTIDE SEQUENCE</scope>
    <source>
        <strain evidence="9">W38</strain>
    </source>
</reference>
<evidence type="ECO:0000256" key="6">
    <source>
        <dbReference type="ARBA" id="ARBA00023136"/>
    </source>
</evidence>
<feature type="transmembrane region" description="Helical" evidence="7">
    <location>
        <begin position="62"/>
        <end position="80"/>
    </location>
</feature>
<dbReference type="RefSeq" id="WP_261696816.1">
    <property type="nucleotide sequence ID" value="NZ_CP104694.1"/>
</dbReference>
<evidence type="ECO:0000256" key="2">
    <source>
        <dbReference type="ARBA" id="ARBA00006448"/>
    </source>
</evidence>
<keyword evidence="10" id="KW-1185">Reference proteome</keyword>
<dbReference type="InterPro" id="IPR007353">
    <property type="entry name" value="DUF421"/>
</dbReference>